<sequence>MSEVTEVEGVDQFAQLASGIRICFRDHGSGTDPAILLVAGLGEDQTFWGDSFVASLVARGYRVITMDNRDVGQSTFVTTPPPGILRQAFARPRQDGYTLADMARDCVGVLDHLGIEQVHLVGRSMGGMIAQTVAATSPQRVLSLTSIYSTTGSTKVGQPAKSTIRLLVTAPALRTRTDAVRAHLRLTQHIAGSAYPIDDAEEARIAARGWDRSAGDPADGVARQIQAIQRSGDRTAQLRTITAPTLVIHGDRDLMVAPSGGVASAAAIPSAQHVVIPGMGHHIPASLVEPITRYIAGQADRVTAGGNHVEIS</sequence>
<dbReference type="PANTHER" id="PTHR43433">
    <property type="entry name" value="HYDROLASE, ALPHA/BETA FOLD FAMILY PROTEIN"/>
    <property type="match status" value="1"/>
</dbReference>
<comment type="caution">
    <text evidence="2">The sequence shown here is derived from an EMBL/GenBank/DDBJ whole genome shotgun (WGS) entry which is preliminary data.</text>
</comment>
<evidence type="ECO:0000313" key="2">
    <source>
        <dbReference type="EMBL" id="GGO86155.1"/>
    </source>
</evidence>
<dbReference type="PANTHER" id="PTHR43433:SF5">
    <property type="entry name" value="AB HYDROLASE-1 DOMAIN-CONTAINING PROTEIN"/>
    <property type="match status" value="1"/>
</dbReference>
<dbReference type="RefSeq" id="WP_188782634.1">
    <property type="nucleotide sequence ID" value="NZ_BMNI01000001.1"/>
</dbReference>
<dbReference type="Proteomes" id="UP000655410">
    <property type="component" value="Unassembled WGS sequence"/>
</dbReference>
<keyword evidence="2" id="KW-0378">Hydrolase</keyword>
<proteinExistence type="predicted"/>
<evidence type="ECO:0000313" key="3">
    <source>
        <dbReference type="Proteomes" id="UP000655410"/>
    </source>
</evidence>
<feature type="domain" description="AB hydrolase-1" evidence="1">
    <location>
        <begin position="33"/>
        <end position="283"/>
    </location>
</feature>
<evidence type="ECO:0000259" key="1">
    <source>
        <dbReference type="Pfam" id="PF00561"/>
    </source>
</evidence>
<dbReference type="InterPro" id="IPR050471">
    <property type="entry name" value="AB_hydrolase"/>
</dbReference>
<dbReference type="Pfam" id="PF00561">
    <property type="entry name" value="Abhydrolase_1"/>
    <property type="match status" value="1"/>
</dbReference>
<gene>
    <name evidence="2" type="ORF">GCM10011584_07820</name>
</gene>
<keyword evidence="3" id="KW-1185">Reference proteome</keyword>
<dbReference type="Gene3D" id="3.40.50.1820">
    <property type="entry name" value="alpha/beta hydrolase"/>
    <property type="match status" value="1"/>
</dbReference>
<accession>A0ABQ2N8Q6</accession>
<reference evidence="3" key="1">
    <citation type="journal article" date="2019" name="Int. J. Syst. Evol. Microbiol.">
        <title>The Global Catalogue of Microorganisms (GCM) 10K type strain sequencing project: providing services to taxonomists for standard genome sequencing and annotation.</title>
        <authorList>
            <consortium name="The Broad Institute Genomics Platform"/>
            <consortium name="The Broad Institute Genome Sequencing Center for Infectious Disease"/>
            <person name="Wu L."/>
            <person name="Ma J."/>
        </authorList>
    </citation>
    <scope>NUCLEOTIDE SEQUENCE [LARGE SCALE GENOMIC DNA]</scope>
    <source>
        <strain evidence="3">CGMCC 4.7371</strain>
    </source>
</reference>
<dbReference type="InterPro" id="IPR000073">
    <property type="entry name" value="AB_hydrolase_1"/>
</dbReference>
<dbReference type="SUPFAM" id="SSF53474">
    <property type="entry name" value="alpha/beta-Hydrolases"/>
    <property type="match status" value="1"/>
</dbReference>
<dbReference type="GO" id="GO:0016787">
    <property type="term" value="F:hydrolase activity"/>
    <property type="evidence" value="ECO:0007669"/>
    <property type="project" value="UniProtKB-KW"/>
</dbReference>
<name>A0ABQ2N8Q6_9ACTN</name>
<dbReference type="EMBL" id="BMNI01000001">
    <property type="protein sequence ID" value="GGO86155.1"/>
    <property type="molecule type" value="Genomic_DNA"/>
</dbReference>
<dbReference type="InterPro" id="IPR029058">
    <property type="entry name" value="AB_hydrolase_fold"/>
</dbReference>
<organism evidence="2 3">
    <name type="scientific">Nocardioides phosphati</name>
    <dbReference type="NCBI Taxonomy" id="1867775"/>
    <lineage>
        <taxon>Bacteria</taxon>
        <taxon>Bacillati</taxon>
        <taxon>Actinomycetota</taxon>
        <taxon>Actinomycetes</taxon>
        <taxon>Propionibacteriales</taxon>
        <taxon>Nocardioidaceae</taxon>
        <taxon>Nocardioides</taxon>
    </lineage>
</organism>
<protein>
    <submittedName>
        <fullName evidence="2">Alpha/beta hydrolase</fullName>
    </submittedName>
</protein>